<keyword evidence="3" id="KW-1185">Reference proteome</keyword>
<protein>
    <submittedName>
        <fullName evidence="2">Uncharacterized protein</fullName>
    </submittedName>
</protein>
<sequence>MALRDVLFCFFVALLAVNLILADETTEAQPQDKASPFSLPFNPFSFFSQFLPFGGGSSRQARDVSPDEEENANEAPNNRLFFSLGRALVTCNYTATPGLSCIGCYQTLACRPNGVGVQRRCSLYCNSGRCSFVPGSQCLNSTVAG</sequence>
<evidence type="ECO:0000313" key="2">
    <source>
        <dbReference type="EMBL" id="CAK1555799.1"/>
    </source>
</evidence>
<feature type="signal peptide" evidence="1">
    <location>
        <begin position="1"/>
        <end position="22"/>
    </location>
</feature>
<reference evidence="2 3" key="1">
    <citation type="submission" date="2023-11" db="EMBL/GenBank/DDBJ databases">
        <authorList>
            <person name="Okamura Y."/>
        </authorList>
    </citation>
    <scope>NUCLEOTIDE SEQUENCE [LARGE SCALE GENOMIC DNA]</scope>
</reference>
<dbReference type="EMBL" id="CAVLEF010000280">
    <property type="protein sequence ID" value="CAK1555799.1"/>
    <property type="molecule type" value="Genomic_DNA"/>
</dbReference>
<proteinExistence type="predicted"/>
<organism evidence="2 3">
    <name type="scientific">Leptosia nina</name>
    <dbReference type="NCBI Taxonomy" id="320188"/>
    <lineage>
        <taxon>Eukaryota</taxon>
        <taxon>Metazoa</taxon>
        <taxon>Ecdysozoa</taxon>
        <taxon>Arthropoda</taxon>
        <taxon>Hexapoda</taxon>
        <taxon>Insecta</taxon>
        <taxon>Pterygota</taxon>
        <taxon>Neoptera</taxon>
        <taxon>Endopterygota</taxon>
        <taxon>Lepidoptera</taxon>
        <taxon>Glossata</taxon>
        <taxon>Ditrysia</taxon>
        <taxon>Papilionoidea</taxon>
        <taxon>Pieridae</taxon>
        <taxon>Pierinae</taxon>
        <taxon>Leptosia</taxon>
    </lineage>
</organism>
<name>A0AAV1K612_9NEOP</name>
<evidence type="ECO:0000256" key="1">
    <source>
        <dbReference type="SAM" id="SignalP"/>
    </source>
</evidence>
<gene>
    <name evidence="2" type="ORF">LNINA_LOCUS14587</name>
</gene>
<comment type="caution">
    <text evidence="2">The sequence shown here is derived from an EMBL/GenBank/DDBJ whole genome shotgun (WGS) entry which is preliminary data.</text>
</comment>
<dbReference type="Proteomes" id="UP001497472">
    <property type="component" value="Unassembled WGS sequence"/>
</dbReference>
<feature type="chain" id="PRO_5043953991" evidence="1">
    <location>
        <begin position="23"/>
        <end position="145"/>
    </location>
</feature>
<keyword evidence="1" id="KW-0732">Signal</keyword>
<accession>A0AAV1K612</accession>
<dbReference type="AlphaFoldDB" id="A0AAV1K612"/>
<evidence type="ECO:0000313" key="3">
    <source>
        <dbReference type="Proteomes" id="UP001497472"/>
    </source>
</evidence>